<evidence type="ECO:0000256" key="2">
    <source>
        <dbReference type="ARBA" id="ARBA00022729"/>
    </source>
</evidence>
<keyword evidence="6" id="KW-0472">Membrane</keyword>
<dbReference type="Gene3D" id="2.60.40.10">
    <property type="entry name" value="Immunoglobulins"/>
    <property type="match status" value="1"/>
</dbReference>
<dbReference type="SUPFAM" id="SSF48726">
    <property type="entry name" value="Immunoglobulin"/>
    <property type="match status" value="1"/>
</dbReference>
<accession>V4AQ02</accession>
<keyword evidence="1" id="KW-0433">Leucine-rich repeat</keyword>
<dbReference type="EMBL" id="KB201611">
    <property type="protein sequence ID" value="ESO95731.1"/>
    <property type="molecule type" value="Genomic_DNA"/>
</dbReference>
<dbReference type="InterPro" id="IPR013783">
    <property type="entry name" value="Ig-like_fold"/>
</dbReference>
<organism evidence="9 10">
    <name type="scientific">Lottia gigantea</name>
    <name type="common">Giant owl limpet</name>
    <dbReference type="NCBI Taxonomy" id="225164"/>
    <lineage>
        <taxon>Eukaryota</taxon>
        <taxon>Metazoa</taxon>
        <taxon>Spiralia</taxon>
        <taxon>Lophotrochozoa</taxon>
        <taxon>Mollusca</taxon>
        <taxon>Gastropoda</taxon>
        <taxon>Patellogastropoda</taxon>
        <taxon>Lottioidea</taxon>
        <taxon>Lottiidae</taxon>
        <taxon>Lottia</taxon>
    </lineage>
</organism>
<reference evidence="9 10" key="1">
    <citation type="journal article" date="2013" name="Nature">
        <title>Insights into bilaterian evolution from three spiralian genomes.</title>
        <authorList>
            <person name="Simakov O."/>
            <person name="Marletaz F."/>
            <person name="Cho S.J."/>
            <person name="Edsinger-Gonzales E."/>
            <person name="Havlak P."/>
            <person name="Hellsten U."/>
            <person name="Kuo D.H."/>
            <person name="Larsson T."/>
            <person name="Lv J."/>
            <person name="Arendt D."/>
            <person name="Savage R."/>
            <person name="Osoegawa K."/>
            <person name="de Jong P."/>
            <person name="Grimwood J."/>
            <person name="Chapman J.A."/>
            <person name="Shapiro H."/>
            <person name="Aerts A."/>
            <person name="Otillar R.P."/>
            <person name="Terry A.Y."/>
            <person name="Boore J.L."/>
            <person name="Grigoriev I.V."/>
            <person name="Lindberg D.R."/>
            <person name="Seaver E.C."/>
            <person name="Weisblat D.A."/>
            <person name="Putnam N.H."/>
            <person name="Rokhsar D.S."/>
        </authorList>
    </citation>
    <scope>NUCLEOTIDE SEQUENCE [LARGE SCALE GENOMIC DNA]</scope>
</reference>
<dbReference type="CTD" id="20238351"/>
<dbReference type="SMART" id="SM00369">
    <property type="entry name" value="LRR_TYP"/>
    <property type="match status" value="5"/>
</dbReference>
<dbReference type="InterPro" id="IPR032675">
    <property type="entry name" value="LRR_dom_sf"/>
</dbReference>
<evidence type="ECO:0000256" key="1">
    <source>
        <dbReference type="ARBA" id="ARBA00022614"/>
    </source>
</evidence>
<evidence type="ECO:0000256" key="7">
    <source>
        <dbReference type="SAM" id="SignalP"/>
    </source>
</evidence>
<dbReference type="InterPro" id="IPR007110">
    <property type="entry name" value="Ig-like_dom"/>
</dbReference>
<dbReference type="PROSITE" id="PS50835">
    <property type="entry name" value="IG_LIKE"/>
    <property type="match status" value="1"/>
</dbReference>
<dbReference type="Proteomes" id="UP000030746">
    <property type="component" value="Unassembled WGS sequence"/>
</dbReference>
<dbReference type="RefSeq" id="XP_009053580.1">
    <property type="nucleotide sequence ID" value="XM_009055332.1"/>
</dbReference>
<protein>
    <recommendedName>
        <fullName evidence="8">Ig-like domain-containing protein</fullName>
    </recommendedName>
</protein>
<dbReference type="GeneID" id="20238351"/>
<dbReference type="InterPro" id="IPR036179">
    <property type="entry name" value="Ig-like_dom_sf"/>
</dbReference>
<dbReference type="PANTHER" id="PTHR24366:SF96">
    <property type="entry name" value="LEUCINE RICH REPEAT CONTAINING 53"/>
    <property type="match status" value="1"/>
</dbReference>
<dbReference type="Pfam" id="PF13855">
    <property type="entry name" value="LRR_8"/>
    <property type="match status" value="1"/>
</dbReference>
<feature type="region of interest" description="Disordered" evidence="5">
    <location>
        <begin position="493"/>
        <end position="522"/>
    </location>
</feature>
<keyword evidence="3" id="KW-0677">Repeat</keyword>
<keyword evidence="6" id="KW-0812">Transmembrane</keyword>
<dbReference type="InterPro" id="IPR001611">
    <property type="entry name" value="Leu-rich_rpt"/>
</dbReference>
<feature type="chain" id="PRO_5004717055" description="Ig-like domain-containing protein" evidence="7">
    <location>
        <begin position="23"/>
        <end position="676"/>
    </location>
</feature>
<dbReference type="KEGG" id="lgi:LOTGIDRAFT_160278"/>
<feature type="transmembrane region" description="Helical" evidence="6">
    <location>
        <begin position="426"/>
        <end position="450"/>
    </location>
</feature>
<dbReference type="PANTHER" id="PTHR24366">
    <property type="entry name" value="IG(IMMUNOGLOBULIN) AND LRR(LEUCINE RICH REPEAT) DOMAINS"/>
    <property type="match status" value="1"/>
</dbReference>
<evidence type="ECO:0000313" key="10">
    <source>
        <dbReference type="Proteomes" id="UP000030746"/>
    </source>
</evidence>
<name>V4AQ02_LOTGI</name>
<dbReference type="InterPro" id="IPR003591">
    <property type="entry name" value="Leu-rich_rpt_typical-subtyp"/>
</dbReference>
<dbReference type="SMART" id="SM00082">
    <property type="entry name" value="LRRCT"/>
    <property type="match status" value="1"/>
</dbReference>
<evidence type="ECO:0000256" key="6">
    <source>
        <dbReference type="SAM" id="Phobius"/>
    </source>
</evidence>
<keyword evidence="10" id="KW-1185">Reference proteome</keyword>
<proteinExistence type="predicted"/>
<dbReference type="SMART" id="SM00364">
    <property type="entry name" value="LRR_BAC"/>
    <property type="match status" value="3"/>
</dbReference>
<keyword evidence="2 7" id="KW-0732">Signal</keyword>
<gene>
    <name evidence="9" type="ORF">LOTGIDRAFT_160278</name>
</gene>
<keyword evidence="4" id="KW-1015">Disulfide bond</keyword>
<dbReference type="SUPFAM" id="SSF52058">
    <property type="entry name" value="L domain-like"/>
    <property type="match status" value="1"/>
</dbReference>
<sequence>MAYQYFMMYFGVAFILFGISTAAYTSIHQHCPTNCICDIKSFSIGCTGTYNSEIQAPSEHLHTYFEVHRVNKFSLHRSISDLNVLKNLPAGGVQILNVSDNSLHEITFGHVVNFDNVVSLDLSRNLIDSIEASAFYFISDKLQALNISFNLLNTIPVDAFKNLESLRSLILRNNRLESLPTTIFHDLNNLETLDLSFNKLSFLSSNHFEVLSNLQTLYLNNNMFRTFHADVIPSLSLIPSIDVSFNPFECSCAVHPLVNMIKDSSANLISADDTACISPDYYQGRLLQDVDIENLNCSHPVIVGISSDQTVLHFTDLMLSCDVTGYPNPSVVWFTPWGTVFSHHTSHHLIGDHAVHHSVTYSYLGQKLFVTTTVSALANGSLHIDKFRGFFSGNYKCLAFTPVGNVSASTSVQIYSAFQKVYIESLIWGGITAAGFLVFGIIVAIVITTIRRLCCPNFFMVEEKQKIPEIIIVPASECSSVCLSDKEDDFDHPPEAVLTNPVTDSSSVESEKLYSPPESPPQGWLSSNMIESIGEVKSKLRYGMGRKIETVRSHTKAIKDSGVKKYETVRSTVKTMKDTGEKRMERKIETIRTNVRSFKDSGTVYMQSIKDTSSHAAHKVRAGVVMSVETMKYTVQSMKELCGTGEMGGGTISMVSMETDIDSNESKEVLRSVTYV</sequence>
<evidence type="ECO:0000256" key="3">
    <source>
        <dbReference type="ARBA" id="ARBA00022737"/>
    </source>
</evidence>
<evidence type="ECO:0000256" key="5">
    <source>
        <dbReference type="SAM" id="MobiDB-lite"/>
    </source>
</evidence>
<feature type="signal peptide" evidence="7">
    <location>
        <begin position="1"/>
        <end position="22"/>
    </location>
</feature>
<dbReference type="HOGENOM" id="CLU_400747_0_0_1"/>
<evidence type="ECO:0000259" key="8">
    <source>
        <dbReference type="PROSITE" id="PS50835"/>
    </source>
</evidence>
<dbReference type="Gene3D" id="3.80.10.10">
    <property type="entry name" value="Ribonuclease Inhibitor"/>
    <property type="match status" value="3"/>
</dbReference>
<dbReference type="STRING" id="225164.V4AQ02"/>
<dbReference type="InterPro" id="IPR000483">
    <property type="entry name" value="Cys-rich_flank_reg_C"/>
</dbReference>
<keyword evidence="6" id="KW-1133">Transmembrane helix</keyword>
<dbReference type="PROSITE" id="PS51450">
    <property type="entry name" value="LRR"/>
    <property type="match status" value="2"/>
</dbReference>
<dbReference type="OrthoDB" id="5954366at2759"/>
<evidence type="ECO:0000313" key="9">
    <source>
        <dbReference type="EMBL" id="ESO95731.1"/>
    </source>
</evidence>
<dbReference type="OMA" id="VEQVKYH"/>
<dbReference type="AlphaFoldDB" id="V4AQ02"/>
<evidence type="ECO:0000256" key="4">
    <source>
        <dbReference type="ARBA" id="ARBA00023157"/>
    </source>
</evidence>
<feature type="domain" description="Ig-like" evidence="8">
    <location>
        <begin position="300"/>
        <end position="413"/>
    </location>
</feature>